<gene>
    <name evidence="1" type="ORF">LCGC14_0929410</name>
</gene>
<proteinExistence type="predicted"/>
<organism evidence="1">
    <name type="scientific">marine sediment metagenome</name>
    <dbReference type="NCBI Taxonomy" id="412755"/>
    <lineage>
        <taxon>unclassified sequences</taxon>
        <taxon>metagenomes</taxon>
        <taxon>ecological metagenomes</taxon>
    </lineage>
</organism>
<dbReference type="AlphaFoldDB" id="A0A0F9RUZ9"/>
<protein>
    <submittedName>
        <fullName evidence="1">Uncharacterized protein</fullName>
    </submittedName>
</protein>
<reference evidence="1" key="1">
    <citation type="journal article" date="2015" name="Nature">
        <title>Complex archaea that bridge the gap between prokaryotes and eukaryotes.</title>
        <authorList>
            <person name="Spang A."/>
            <person name="Saw J.H."/>
            <person name="Jorgensen S.L."/>
            <person name="Zaremba-Niedzwiedzka K."/>
            <person name="Martijn J."/>
            <person name="Lind A.E."/>
            <person name="van Eijk R."/>
            <person name="Schleper C."/>
            <person name="Guy L."/>
            <person name="Ettema T.J."/>
        </authorList>
    </citation>
    <scope>NUCLEOTIDE SEQUENCE</scope>
</reference>
<name>A0A0F9RUZ9_9ZZZZ</name>
<accession>A0A0F9RUZ9</accession>
<evidence type="ECO:0000313" key="1">
    <source>
        <dbReference type="EMBL" id="KKN21043.1"/>
    </source>
</evidence>
<dbReference type="EMBL" id="LAZR01003184">
    <property type="protein sequence ID" value="KKN21043.1"/>
    <property type="molecule type" value="Genomic_DNA"/>
</dbReference>
<comment type="caution">
    <text evidence="1">The sequence shown here is derived from an EMBL/GenBank/DDBJ whole genome shotgun (WGS) entry which is preliminary data.</text>
</comment>
<sequence>MTDEPIVDPAPVAPPWQETLPDDLKVHNSLEKFKDKGVDEVFRSYVNLESAYGKKMEGMIKVPGAEAPPEEVAAFHKALGVPENVADFTIDVPQDLQTYIPAETAKAFAPIFHQLGVPPKVASTIIQAYGEYAQRVIGEKQKEYAEGREKLKKEWGDATFNRRTALAERAIEHLMSDEQIELFNQNGLQGHPLIVQLFAKLGEDMAEDGLIEGTIVGAPTASTLEARKKEIEAEPYFWSDKVSGVLNLPKHTAFKEEWNKIQRALNPVSV</sequence>